<name>A0ACB9YYF6_9PEZI</name>
<keyword evidence="2" id="KW-1185">Reference proteome</keyword>
<protein>
    <submittedName>
        <fullName evidence="1">Carbohydrate esterase family 5 protein</fullName>
    </submittedName>
</protein>
<gene>
    <name evidence="1" type="ORF">F4820DRAFT_470917</name>
</gene>
<evidence type="ECO:0000313" key="1">
    <source>
        <dbReference type="EMBL" id="KAI4863983.1"/>
    </source>
</evidence>
<reference evidence="1 2" key="1">
    <citation type="journal article" date="2022" name="New Phytol.">
        <title>Ecological generalism drives hyperdiversity of secondary metabolite gene clusters in xylarialean endophytes.</title>
        <authorList>
            <person name="Franco M.E.E."/>
            <person name="Wisecaver J.H."/>
            <person name="Arnold A.E."/>
            <person name="Ju Y.M."/>
            <person name="Slot J.C."/>
            <person name="Ahrendt S."/>
            <person name="Moore L.P."/>
            <person name="Eastman K.E."/>
            <person name="Scott K."/>
            <person name="Konkel Z."/>
            <person name="Mondo S.J."/>
            <person name="Kuo A."/>
            <person name="Hayes R.D."/>
            <person name="Haridas S."/>
            <person name="Andreopoulos B."/>
            <person name="Riley R."/>
            <person name="LaButti K."/>
            <person name="Pangilinan J."/>
            <person name="Lipzen A."/>
            <person name="Amirebrahimi M."/>
            <person name="Yan J."/>
            <person name="Adam C."/>
            <person name="Keymanesh K."/>
            <person name="Ng V."/>
            <person name="Louie K."/>
            <person name="Northen T."/>
            <person name="Drula E."/>
            <person name="Henrissat B."/>
            <person name="Hsieh H.M."/>
            <person name="Youens-Clark K."/>
            <person name="Lutzoni F."/>
            <person name="Miadlikowska J."/>
            <person name="Eastwood D.C."/>
            <person name="Hamelin R.C."/>
            <person name="Grigoriev I.V."/>
            <person name="U'Ren J.M."/>
        </authorList>
    </citation>
    <scope>NUCLEOTIDE SEQUENCE [LARGE SCALE GENOMIC DNA]</scope>
    <source>
        <strain evidence="1 2">CBS 119005</strain>
    </source>
</reference>
<dbReference type="EMBL" id="MU393493">
    <property type="protein sequence ID" value="KAI4863983.1"/>
    <property type="molecule type" value="Genomic_DNA"/>
</dbReference>
<comment type="caution">
    <text evidence="1">The sequence shown here is derived from an EMBL/GenBank/DDBJ whole genome shotgun (WGS) entry which is preliminary data.</text>
</comment>
<dbReference type="Proteomes" id="UP001497700">
    <property type="component" value="Unassembled WGS sequence"/>
</dbReference>
<sequence>MITLLLVFASLCIAVISALPAALQPRQSWTIGYWAHELTEYGCKPIIFIWAKATIEPGNMGNTVGPLLSDGLKTVFGPANVATQGVDYWGFIETNFYPGGAPPWGIYDMQLLLSAAATCPDAKIVAAGYSQGAALTHRAIEGLSDAIKERIIAVVTFGDTQTFQDGGRINGYDTNRTLIICNQGDLVCTGTLYVFPVHFDYVKWVPTATYYLAAKLLEDAAVAPWPNGSFVFPNVTVPAVPSIPPAPQPPDAVPPTLPTLPPLPVPRDLGAVEESLRAVLPVGS</sequence>
<accession>A0ACB9YYF6</accession>
<evidence type="ECO:0000313" key="2">
    <source>
        <dbReference type="Proteomes" id="UP001497700"/>
    </source>
</evidence>
<proteinExistence type="predicted"/>
<organism evidence="1 2">
    <name type="scientific">Hypoxylon rubiginosum</name>
    <dbReference type="NCBI Taxonomy" id="110542"/>
    <lineage>
        <taxon>Eukaryota</taxon>
        <taxon>Fungi</taxon>
        <taxon>Dikarya</taxon>
        <taxon>Ascomycota</taxon>
        <taxon>Pezizomycotina</taxon>
        <taxon>Sordariomycetes</taxon>
        <taxon>Xylariomycetidae</taxon>
        <taxon>Xylariales</taxon>
        <taxon>Hypoxylaceae</taxon>
        <taxon>Hypoxylon</taxon>
    </lineage>
</organism>